<gene>
    <name evidence="1" type="ORF">VNO77_04479</name>
</gene>
<dbReference type="AlphaFoldDB" id="A0AAN9N1P6"/>
<comment type="caution">
    <text evidence="1">The sequence shown here is derived from an EMBL/GenBank/DDBJ whole genome shotgun (WGS) entry which is preliminary data.</text>
</comment>
<dbReference type="EMBL" id="JAYMYQ010000001">
    <property type="protein sequence ID" value="KAK7362368.1"/>
    <property type="molecule type" value="Genomic_DNA"/>
</dbReference>
<organism evidence="1 2">
    <name type="scientific">Canavalia gladiata</name>
    <name type="common">Sword bean</name>
    <name type="synonym">Dolichos gladiatus</name>
    <dbReference type="NCBI Taxonomy" id="3824"/>
    <lineage>
        <taxon>Eukaryota</taxon>
        <taxon>Viridiplantae</taxon>
        <taxon>Streptophyta</taxon>
        <taxon>Embryophyta</taxon>
        <taxon>Tracheophyta</taxon>
        <taxon>Spermatophyta</taxon>
        <taxon>Magnoliopsida</taxon>
        <taxon>eudicotyledons</taxon>
        <taxon>Gunneridae</taxon>
        <taxon>Pentapetalae</taxon>
        <taxon>rosids</taxon>
        <taxon>fabids</taxon>
        <taxon>Fabales</taxon>
        <taxon>Fabaceae</taxon>
        <taxon>Papilionoideae</taxon>
        <taxon>50 kb inversion clade</taxon>
        <taxon>NPAAA clade</taxon>
        <taxon>indigoferoid/millettioid clade</taxon>
        <taxon>Phaseoleae</taxon>
        <taxon>Canavalia</taxon>
    </lineage>
</organism>
<dbReference type="Proteomes" id="UP001367508">
    <property type="component" value="Unassembled WGS sequence"/>
</dbReference>
<evidence type="ECO:0000313" key="1">
    <source>
        <dbReference type="EMBL" id="KAK7362368.1"/>
    </source>
</evidence>
<protein>
    <submittedName>
        <fullName evidence="1">Uncharacterized protein</fullName>
    </submittedName>
</protein>
<reference evidence="1 2" key="1">
    <citation type="submission" date="2024-01" db="EMBL/GenBank/DDBJ databases">
        <title>The genomes of 5 underutilized Papilionoideae crops provide insights into root nodulation and disease resistanc.</title>
        <authorList>
            <person name="Jiang F."/>
        </authorList>
    </citation>
    <scope>NUCLEOTIDE SEQUENCE [LARGE SCALE GENOMIC DNA]</scope>
    <source>
        <strain evidence="1">LVBAO_FW01</strain>
        <tissue evidence="1">Leaves</tissue>
    </source>
</reference>
<keyword evidence="2" id="KW-1185">Reference proteome</keyword>
<name>A0AAN9N1P6_CANGL</name>
<evidence type="ECO:0000313" key="2">
    <source>
        <dbReference type="Proteomes" id="UP001367508"/>
    </source>
</evidence>
<sequence length="76" mass="8474">MTKPFGSFQDVLLLVGFTDCPIHVLLQPMQHPERSDLDILEERTSNKSHAAYAIPTSKKPTRIGPYHTSKSIVIGL</sequence>
<accession>A0AAN9N1P6</accession>
<proteinExistence type="predicted"/>